<keyword evidence="4" id="KW-1185">Reference proteome</keyword>
<dbReference type="AlphaFoldDB" id="A0A9W6WXJ6"/>
<gene>
    <name evidence="3" type="ORF">Plil01_000781300</name>
</gene>
<keyword evidence="2" id="KW-0812">Transmembrane</keyword>
<feature type="transmembrane region" description="Helical" evidence="2">
    <location>
        <begin position="389"/>
        <end position="408"/>
    </location>
</feature>
<protein>
    <submittedName>
        <fullName evidence="3">Unnamed protein product</fullName>
    </submittedName>
</protein>
<evidence type="ECO:0000256" key="2">
    <source>
        <dbReference type="SAM" id="Phobius"/>
    </source>
</evidence>
<feature type="transmembrane region" description="Helical" evidence="2">
    <location>
        <begin position="343"/>
        <end position="369"/>
    </location>
</feature>
<feature type="compositionally biased region" description="Low complexity" evidence="1">
    <location>
        <begin position="265"/>
        <end position="277"/>
    </location>
</feature>
<feature type="region of interest" description="Disordered" evidence="1">
    <location>
        <begin position="222"/>
        <end position="324"/>
    </location>
</feature>
<dbReference type="EMBL" id="BSXW01000367">
    <property type="protein sequence ID" value="GMF20183.1"/>
    <property type="molecule type" value="Genomic_DNA"/>
</dbReference>
<keyword evidence="2" id="KW-1133">Transmembrane helix</keyword>
<reference evidence="3" key="1">
    <citation type="submission" date="2023-04" db="EMBL/GenBank/DDBJ databases">
        <title>Phytophthora lilii NBRC 32176.</title>
        <authorList>
            <person name="Ichikawa N."/>
            <person name="Sato H."/>
            <person name="Tonouchi N."/>
        </authorList>
    </citation>
    <scope>NUCLEOTIDE SEQUENCE</scope>
    <source>
        <strain evidence="3">NBRC 32176</strain>
    </source>
</reference>
<evidence type="ECO:0000313" key="4">
    <source>
        <dbReference type="Proteomes" id="UP001165083"/>
    </source>
</evidence>
<organism evidence="3 4">
    <name type="scientific">Phytophthora lilii</name>
    <dbReference type="NCBI Taxonomy" id="2077276"/>
    <lineage>
        <taxon>Eukaryota</taxon>
        <taxon>Sar</taxon>
        <taxon>Stramenopiles</taxon>
        <taxon>Oomycota</taxon>
        <taxon>Peronosporomycetes</taxon>
        <taxon>Peronosporales</taxon>
        <taxon>Peronosporaceae</taxon>
        <taxon>Phytophthora</taxon>
    </lineage>
</organism>
<evidence type="ECO:0000313" key="3">
    <source>
        <dbReference type="EMBL" id="GMF20183.1"/>
    </source>
</evidence>
<proteinExistence type="predicted"/>
<evidence type="ECO:0000256" key="1">
    <source>
        <dbReference type="SAM" id="MobiDB-lite"/>
    </source>
</evidence>
<accession>A0A9W6WXJ6</accession>
<comment type="caution">
    <text evidence="3">The sequence shown here is derived from an EMBL/GenBank/DDBJ whole genome shotgun (WGS) entry which is preliminary data.</text>
</comment>
<sequence>MHSLILEQESRGNLMKTSHEYSRVSPRLKLLDYQVSFPRFSVSSLLWTQSGSVTAFSIMAQGSDVASSAGGDARAVDGSSAEAHAHPETPSVVPTAAASSQAASGARSSRANADVLPLAAAPDDALPRPHSRVERSTSDAEMERRSPYDPALRGFSSSASFDPEHVPEDAELLRQRLLAAALSTPVSGDAVSSRLLQALPQLAIGQFIQDFNNQTPAWRGFAAARQESAATDEAEGGETGRLLQTPAAAGGERTGSPPRSRRRLSSGSSMYSMSASGEFERSDSAASRQGTGSGAESASATRPTVRVGNATRGRRNSEEDNDDQTAMDELQALFRRCHNSLPFVALFLVYFAYQHATGILVFVVGTVAVMGLDQRMRAQVALKDKASNWHLLGIVAMCAIDMVAISSVDGQPNPLHHFSQILQSRSSHSSDSDSGLFSTGGIFWQVLWTVLVNGKCYSLRLDFTPFP</sequence>
<feature type="transmembrane region" description="Helical" evidence="2">
    <location>
        <begin position="434"/>
        <end position="452"/>
    </location>
</feature>
<feature type="compositionally biased region" description="Low complexity" evidence="1">
    <location>
        <begin position="96"/>
        <end position="124"/>
    </location>
</feature>
<feature type="region of interest" description="Disordered" evidence="1">
    <location>
        <begin position="67"/>
        <end position="163"/>
    </location>
</feature>
<dbReference type="Proteomes" id="UP001165083">
    <property type="component" value="Unassembled WGS sequence"/>
</dbReference>
<feature type="compositionally biased region" description="Polar residues" evidence="1">
    <location>
        <begin position="284"/>
        <end position="302"/>
    </location>
</feature>
<keyword evidence="2" id="KW-0472">Membrane</keyword>
<feature type="compositionally biased region" description="Basic and acidic residues" evidence="1">
    <location>
        <begin position="125"/>
        <end position="147"/>
    </location>
</feature>
<name>A0A9W6WXJ6_9STRA</name>
<dbReference type="OrthoDB" id="207411at2759"/>